<evidence type="ECO:0000256" key="9">
    <source>
        <dbReference type="ARBA" id="ARBA00023012"/>
    </source>
</evidence>
<dbReference type="PANTHER" id="PTHR24421">
    <property type="entry name" value="NITRATE/NITRITE SENSOR PROTEIN NARX-RELATED"/>
    <property type="match status" value="1"/>
</dbReference>
<dbReference type="CDD" id="cd16917">
    <property type="entry name" value="HATPase_UhpB-NarQ-NarX-like"/>
    <property type="match status" value="1"/>
</dbReference>
<keyword evidence="3" id="KW-0808">Transferase</keyword>
<name>A0ABU5CN94_9BACI</name>
<keyword evidence="6" id="KW-0418">Kinase</keyword>
<keyword evidence="8" id="KW-1133">Transmembrane helix</keyword>
<evidence type="ECO:0000256" key="2">
    <source>
        <dbReference type="ARBA" id="ARBA00022475"/>
    </source>
</evidence>
<accession>A0ABU5CN94</accession>
<evidence type="ECO:0000256" key="10">
    <source>
        <dbReference type="ARBA" id="ARBA00023136"/>
    </source>
</evidence>
<keyword evidence="5" id="KW-0547">Nucleotide-binding</keyword>
<dbReference type="EMBL" id="JAWDIQ010000001">
    <property type="protein sequence ID" value="MDY0407829.1"/>
    <property type="molecule type" value="Genomic_DNA"/>
</dbReference>
<evidence type="ECO:0000256" key="1">
    <source>
        <dbReference type="ARBA" id="ARBA00004651"/>
    </source>
</evidence>
<dbReference type="PROSITE" id="PS50109">
    <property type="entry name" value="HIS_KIN"/>
    <property type="match status" value="1"/>
</dbReference>
<evidence type="ECO:0000256" key="7">
    <source>
        <dbReference type="ARBA" id="ARBA00022840"/>
    </source>
</evidence>
<keyword evidence="10" id="KW-0472">Membrane</keyword>
<dbReference type="InterPro" id="IPR050482">
    <property type="entry name" value="Sensor_HK_TwoCompSys"/>
</dbReference>
<evidence type="ECO:0000256" key="3">
    <source>
        <dbReference type="ARBA" id="ARBA00022679"/>
    </source>
</evidence>
<feature type="domain" description="Histidine kinase" evidence="11">
    <location>
        <begin position="1"/>
        <end position="113"/>
    </location>
</feature>
<dbReference type="Gene3D" id="3.30.565.10">
    <property type="entry name" value="Histidine kinase-like ATPase, C-terminal domain"/>
    <property type="match status" value="1"/>
</dbReference>
<dbReference type="SUPFAM" id="SSF55874">
    <property type="entry name" value="ATPase domain of HSP90 chaperone/DNA topoisomerase II/histidine kinase"/>
    <property type="match status" value="1"/>
</dbReference>
<dbReference type="GO" id="GO:0005524">
    <property type="term" value="F:ATP binding"/>
    <property type="evidence" value="ECO:0007669"/>
    <property type="project" value="UniProtKB-KW"/>
</dbReference>
<reference evidence="12 13" key="1">
    <citation type="submission" date="2023-10" db="EMBL/GenBank/DDBJ databases">
        <title>Virgibacillus soli CC-YMP-6 genome.</title>
        <authorList>
            <person name="Miliotis G."/>
            <person name="Sengupta P."/>
            <person name="Hameed A."/>
            <person name="Chuvochina M."/>
            <person name="Mcdonagh F."/>
            <person name="Simpson A.C."/>
            <person name="Singh N.K."/>
            <person name="Rekha P.D."/>
            <person name="Raman K."/>
            <person name="Hugenholtz P."/>
            <person name="Venkateswaran K."/>
        </authorList>
    </citation>
    <scope>NUCLEOTIDE SEQUENCE [LARGE SCALE GENOMIC DNA]</scope>
    <source>
        <strain evidence="12 13">CC-YMP-6</strain>
    </source>
</reference>
<dbReference type="InterPro" id="IPR036890">
    <property type="entry name" value="HATPase_C_sf"/>
</dbReference>
<evidence type="ECO:0000313" key="12">
    <source>
        <dbReference type="EMBL" id="MDY0407829.1"/>
    </source>
</evidence>
<proteinExistence type="predicted"/>
<comment type="caution">
    <text evidence="12">The sequence shown here is derived from an EMBL/GenBank/DDBJ whole genome shotgun (WGS) entry which is preliminary data.</text>
</comment>
<evidence type="ECO:0000313" key="13">
    <source>
        <dbReference type="Proteomes" id="UP001275315"/>
    </source>
</evidence>
<evidence type="ECO:0000256" key="8">
    <source>
        <dbReference type="ARBA" id="ARBA00022989"/>
    </source>
</evidence>
<dbReference type="PANTHER" id="PTHR24421:SF37">
    <property type="entry name" value="SENSOR HISTIDINE KINASE NARS"/>
    <property type="match status" value="1"/>
</dbReference>
<evidence type="ECO:0000256" key="5">
    <source>
        <dbReference type="ARBA" id="ARBA00022741"/>
    </source>
</evidence>
<organism evidence="12 13">
    <name type="scientific">Paracerasibacillus soli</name>
    <dbReference type="NCBI Taxonomy" id="480284"/>
    <lineage>
        <taxon>Bacteria</taxon>
        <taxon>Bacillati</taxon>
        <taxon>Bacillota</taxon>
        <taxon>Bacilli</taxon>
        <taxon>Bacillales</taxon>
        <taxon>Bacillaceae</taxon>
        <taxon>Paracerasibacillus</taxon>
    </lineage>
</organism>
<keyword evidence="9" id="KW-0902">Two-component regulatory system</keyword>
<gene>
    <name evidence="12" type="ORF">RWD45_03400</name>
</gene>
<keyword evidence="4" id="KW-0812">Transmembrane</keyword>
<keyword evidence="2" id="KW-1003">Cell membrane</keyword>
<evidence type="ECO:0000256" key="6">
    <source>
        <dbReference type="ARBA" id="ARBA00022777"/>
    </source>
</evidence>
<dbReference type="Proteomes" id="UP001275315">
    <property type="component" value="Unassembled WGS sequence"/>
</dbReference>
<dbReference type="Pfam" id="PF02518">
    <property type="entry name" value="HATPase_c"/>
    <property type="match status" value="1"/>
</dbReference>
<dbReference type="InterPro" id="IPR005467">
    <property type="entry name" value="His_kinase_dom"/>
</dbReference>
<evidence type="ECO:0000256" key="4">
    <source>
        <dbReference type="ARBA" id="ARBA00022692"/>
    </source>
</evidence>
<dbReference type="SMART" id="SM00387">
    <property type="entry name" value="HATPase_c"/>
    <property type="match status" value="1"/>
</dbReference>
<sequence length="113" mass="13021">MSINFQVLIEDDLILSEVVEDHIFRIVQESLSNTLRHANATDVKIEISQRNQELFVHIRDNGIGFDINRDKNKKASYGLKTMQERSQELGGTFTIRSNKDEGTYIDIRIPSKL</sequence>
<keyword evidence="13" id="KW-1185">Reference proteome</keyword>
<keyword evidence="7 12" id="KW-0067">ATP-binding</keyword>
<comment type="subcellular location">
    <subcellularLocation>
        <location evidence="1">Cell membrane</location>
        <topology evidence="1">Multi-pass membrane protein</topology>
    </subcellularLocation>
</comment>
<dbReference type="InterPro" id="IPR003594">
    <property type="entry name" value="HATPase_dom"/>
</dbReference>
<protein>
    <submittedName>
        <fullName evidence="12">ATP-binding protein</fullName>
    </submittedName>
</protein>
<dbReference type="RefSeq" id="WP_320378610.1">
    <property type="nucleotide sequence ID" value="NZ_JAWDIQ010000001.1"/>
</dbReference>
<evidence type="ECO:0000259" key="11">
    <source>
        <dbReference type="PROSITE" id="PS50109"/>
    </source>
</evidence>